<dbReference type="GO" id="GO:0006261">
    <property type="term" value="P:DNA-templated DNA replication"/>
    <property type="evidence" value="ECO:0007669"/>
    <property type="project" value="TreeGrafter"/>
</dbReference>
<name>X1MZA2_9ZZZZ</name>
<evidence type="ECO:0000256" key="3">
    <source>
        <dbReference type="ARBA" id="ARBA00022695"/>
    </source>
</evidence>
<dbReference type="Gene3D" id="1.10.8.60">
    <property type="match status" value="1"/>
</dbReference>
<dbReference type="GO" id="GO:0003887">
    <property type="term" value="F:DNA-directed DNA polymerase activity"/>
    <property type="evidence" value="ECO:0007669"/>
    <property type="project" value="UniProtKB-KW"/>
</dbReference>
<feature type="domain" description="DNA polymerase III subunit gamma/tau helical lid" evidence="9">
    <location>
        <begin position="2"/>
        <end position="42"/>
    </location>
</feature>
<dbReference type="Pfam" id="PF12169">
    <property type="entry name" value="DNA_pol3_gamma3"/>
    <property type="match status" value="1"/>
</dbReference>
<dbReference type="GO" id="GO:0009360">
    <property type="term" value="C:DNA polymerase III complex"/>
    <property type="evidence" value="ECO:0007669"/>
    <property type="project" value="TreeGrafter"/>
</dbReference>
<protein>
    <recommendedName>
        <fullName evidence="1">DNA-directed DNA polymerase</fullName>
        <ecNumber evidence="1">2.7.7.7</ecNumber>
    </recommendedName>
</protein>
<comment type="catalytic activity">
    <reaction evidence="7">
        <text>DNA(n) + a 2'-deoxyribonucleoside 5'-triphosphate = DNA(n+1) + diphosphate</text>
        <dbReference type="Rhea" id="RHEA:22508"/>
        <dbReference type="Rhea" id="RHEA-COMP:17339"/>
        <dbReference type="Rhea" id="RHEA-COMP:17340"/>
        <dbReference type="ChEBI" id="CHEBI:33019"/>
        <dbReference type="ChEBI" id="CHEBI:61560"/>
        <dbReference type="ChEBI" id="CHEBI:173112"/>
        <dbReference type="EC" id="2.7.7.7"/>
    </reaction>
</comment>
<dbReference type="PANTHER" id="PTHR34388:SF1">
    <property type="entry name" value="DNA POLYMERASE III SUBUNIT DELTA"/>
    <property type="match status" value="1"/>
</dbReference>
<dbReference type="PANTHER" id="PTHR34388">
    <property type="entry name" value="DNA POLYMERASE III SUBUNIT DELTA"/>
    <property type="match status" value="1"/>
</dbReference>
<feature type="domain" description="DNA polymerase III gamma subunit" evidence="8">
    <location>
        <begin position="48"/>
        <end position="177"/>
    </location>
</feature>
<evidence type="ECO:0000259" key="9">
    <source>
        <dbReference type="Pfam" id="PF22608"/>
    </source>
</evidence>
<sequence length="180" mass="20664">ETILKKEEIEYEKPALFLIAREATGSIRDAESLLDKIISFSGKGKSIKKEVVGKLLGNIETELIIQFMEYLSEKDVKKTVSFLNKSIDKGINLQQFIKALNNYLREILLLKIDSQFEDSLISSLTSEEKEKIKEFAKKLSSEEIHEILEKFMEAENKMKYSSIIQLPLELAIVEICSKKE</sequence>
<dbReference type="Pfam" id="PF22608">
    <property type="entry name" value="DNAX_ATPase_lid"/>
    <property type="match status" value="1"/>
</dbReference>
<dbReference type="AlphaFoldDB" id="X1MZA2"/>
<evidence type="ECO:0000256" key="6">
    <source>
        <dbReference type="ARBA" id="ARBA00034754"/>
    </source>
</evidence>
<evidence type="ECO:0000256" key="4">
    <source>
        <dbReference type="ARBA" id="ARBA00022705"/>
    </source>
</evidence>
<dbReference type="EC" id="2.7.7.7" evidence="1"/>
<evidence type="ECO:0000256" key="5">
    <source>
        <dbReference type="ARBA" id="ARBA00022932"/>
    </source>
</evidence>
<dbReference type="EMBL" id="BARV01031387">
    <property type="protein sequence ID" value="GAI37072.1"/>
    <property type="molecule type" value="Genomic_DNA"/>
</dbReference>
<dbReference type="InterPro" id="IPR022754">
    <property type="entry name" value="DNA_pol_III_gamma-3"/>
</dbReference>
<evidence type="ECO:0000256" key="1">
    <source>
        <dbReference type="ARBA" id="ARBA00012417"/>
    </source>
</evidence>
<dbReference type="InterPro" id="IPR005790">
    <property type="entry name" value="DNA_polIII_delta"/>
</dbReference>
<accession>X1MZA2</accession>
<gene>
    <name evidence="10" type="ORF">S06H3_49676</name>
</gene>
<evidence type="ECO:0000256" key="7">
    <source>
        <dbReference type="ARBA" id="ARBA00049244"/>
    </source>
</evidence>
<evidence type="ECO:0000256" key="2">
    <source>
        <dbReference type="ARBA" id="ARBA00022679"/>
    </source>
</evidence>
<feature type="non-terminal residue" evidence="10">
    <location>
        <position position="1"/>
    </location>
</feature>
<reference evidence="10" key="1">
    <citation type="journal article" date="2014" name="Front. Microbiol.">
        <title>High frequency of phylogenetically diverse reductive dehalogenase-homologous genes in deep subseafloor sedimentary metagenomes.</title>
        <authorList>
            <person name="Kawai M."/>
            <person name="Futagami T."/>
            <person name="Toyoda A."/>
            <person name="Takaki Y."/>
            <person name="Nishi S."/>
            <person name="Hori S."/>
            <person name="Arai W."/>
            <person name="Tsubouchi T."/>
            <person name="Morono Y."/>
            <person name="Uchiyama I."/>
            <person name="Ito T."/>
            <person name="Fujiyama A."/>
            <person name="Inagaki F."/>
            <person name="Takami H."/>
        </authorList>
    </citation>
    <scope>NUCLEOTIDE SEQUENCE</scope>
    <source>
        <strain evidence="10">Expedition CK06-06</strain>
    </source>
</reference>
<proteinExistence type="inferred from homology"/>
<comment type="caution">
    <text evidence="10">The sequence shown here is derived from an EMBL/GenBank/DDBJ whole genome shotgun (WGS) entry which is preliminary data.</text>
</comment>
<dbReference type="GO" id="GO:0003677">
    <property type="term" value="F:DNA binding"/>
    <property type="evidence" value="ECO:0007669"/>
    <property type="project" value="InterPro"/>
</dbReference>
<dbReference type="InterPro" id="IPR045085">
    <property type="entry name" value="HLD_clamp_pol_III_gamma_tau"/>
</dbReference>
<keyword evidence="2" id="KW-0808">Transferase</keyword>
<evidence type="ECO:0000259" key="8">
    <source>
        <dbReference type="Pfam" id="PF12169"/>
    </source>
</evidence>
<keyword evidence="5" id="KW-0239">DNA-directed DNA polymerase</keyword>
<dbReference type="Gene3D" id="1.20.272.10">
    <property type="match status" value="1"/>
</dbReference>
<keyword evidence="3" id="KW-0548">Nucleotidyltransferase</keyword>
<dbReference type="InterPro" id="IPR008921">
    <property type="entry name" value="DNA_pol3_clamp-load_cplx_C"/>
</dbReference>
<comment type="similarity">
    <text evidence="6">Belongs to the DNA polymerase HolA subunit family.</text>
</comment>
<dbReference type="SUPFAM" id="SSF48019">
    <property type="entry name" value="post-AAA+ oligomerization domain-like"/>
    <property type="match status" value="1"/>
</dbReference>
<organism evidence="10">
    <name type="scientific">marine sediment metagenome</name>
    <dbReference type="NCBI Taxonomy" id="412755"/>
    <lineage>
        <taxon>unclassified sequences</taxon>
        <taxon>metagenomes</taxon>
        <taxon>ecological metagenomes</taxon>
    </lineage>
</organism>
<evidence type="ECO:0000313" key="10">
    <source>
        <dbReference type="EMBL" id="GAI37072.1"/>
    </source>
</evidence>
<keyword evidence="4" id="KW-0235">DNA replication</keyword>